<dbReference type="Proteomes" id="UP000638462">
    <property type="component" value="Unassembled WGS sequence"/>
</dbReference>
<dbReference type="EMBL" id="BMIT01000017">
    <property type="protein sequence ID" value="GGF07211.1"/>
    <property type="molecule type" value="Genomic_DNA"/>
</dbReference>
<comment type="caution">
    <text evidence="1">The sequence shown here is derived from an EMBL/GenBank/DDBJ whole genome shotgun (WGS) entry which is preliminary data.</text>
</comment>
<organism evidence="1 2">
    <name type="scientific">Pseudoalteromonas gelatinilytica</name>
    <dbReference type="NCBI Taxonomy" id="1703256"/>
    <lineage>
        <taxon>Bacteria</taxon>
        <taxon>Pseudomonadati</taxon>
        <taxon>Pseudomonadota</taxon>
        <taxon>Gammaproteobacteria</taxon>
        <taxon>Alteromonadales</taxon>
        <taxon>Pseudoalteromonadaceae</taxon>
        <taxon>Pseudoalteromonas</taxon>
    </lineage>
</organism>
<protein>
    <recommendedName>
        <fullName evidence="3">DUF3102 domain-containing protein</fullName>
    </recommendedName>
</protein>
<dbReference type="RefSeq" id="WP_188730666.1">
    <property type="nucleotide sequence ID" value="NZ_BMIT01000017.1"/>
</dbReference>
<evidence type="ECO:0000313" key="2">
    <source>
        <dbReference type="Proteomes" id="UP000638462"/>
    </source>
</evidence>
<evidence type="ECO:0000313" key="1">
    <source>
        <dbReference type="EMBL" id="GGF07211.1"/>
    </source>
</evidence>
<proteinExistence type="predicted"/>
<sequence>MSKEITTLSNDEQKAIVDAQGVLASKQNVLMELGRLQAFAHIKNYATVAEIITFKRIRESKEYKGLTYQKDGKTATVATIEEFCPAFLNRSYRSLKEAEEYLETFGESFYETSKQIGIGNREMRALRQLPEDEQTLVIESEAVETGDKEAIKDLIADLKAQHKKELDAEKLKTKEVDSQRQVAIRMRDEYQMKAMDYQTELESTKFKADAWKDQTKHLLFEATKYESNAIESLSRLIALRDHFLDNDDLSPQVVEHLAAGLLHSFKTLAEDFAQAWLETSSILEGYLPKMRPSLDVLQELNDSAMSNEE</sequence>
<gene>
    <name evidence="1" type="ORF">GCM10008027_35130</name>
</gene>
<name>A0ABQ1TYV3_9GAMM</name>
<evidence type="ECO:0008006" key="3">
    <source>
        <dbReference type="Google" id="ProtNLM"/>
    </source>
</evidence>
<accession>A0ABQ1TYV3</accession>
<keyword evidence="2" id="KW-1185">Reference proteome</keyword>
<reference evidence="2" key="1">
    <citation type="journal article" date="2019" name="Int. J. Syst. Evol. Microbiol.">
        <title>The Global Catalogue of Microorganisms (GCM) 10K type strain sequencing project: providing services to taxonomists for standard genome sequencing and annotation.</title>
        <authorList>
            <consortium name="The Broad Institute Genomics Platform"/>
            <consortium name="The Broad Institute Genome Sequencing Center for Infectious Disease"/>
            <person name="Wu L."/>
            <person name="Ma J."/>
        </authorList>
    </citation>
    <scope>NUCLEOTIDE SEQUENCE [LARGE SCALE GENOMIC DNA]</scope>
    <source>
        <strain evidence="2">CGMCC 1.15394</strain>
    </source>
</reference>